<comment type="similarity">
    <text evidence="8">Belongs to the exbB/tolQ family.</text>
</comment>
<evidence type="ECO:0000259" key="10">
    <source>
        <dbReference type="Pfam" id="PF01618"/>
    </source>
</evidence>
<evidence type="ECO:0000313" key="12">
    <source>
        <dbReference type="Proteomes" id="UP001157353"/>
    </source>
</evidence>
<dbReference type="InterPro" id="IPR002898">
    <property type="entry name" value="MotA_ExbB_proton_chnl"/>
</dbReference>
<evidence type="ECO:0000256" key="1">
    <source>
        <dbReference type="ARBA" id="ARBA00004651"/>
    </source>
</evidence>
<keyword evidence="4 9" id="KW-0812">Transmembrane</keyword>
<dbReference type="Pfam" id="PF01618">
    <property type="entry name" value="MotA_ExbB"/>
    <property type="match status" value="1"/>
</dbReference>
<proteinExistence type="inferred from homology"/>
<dbReference type="Proteomes" id="UP001157353">
    <property type="component" value="Unassembled WGS sequence"/>
</dbReference>
<dbReference type="PANTHER" id="PTHR30625">
    <property type="entry name" value="PROTEIN TOLQ"/>
    <property type="match status" value="1"/>
</dbReference>
<evidence type="ECO:0000256" key="7">
    <source>
        <dbReference type="ARBA" id="ARBA00023136"/>
    </source>
</evidence>
<keyword evidence="2 8" id="KW-0813">Transport</keyword>
<feature type="transmembrane region" description="Helical" evidence="9">
    <location>
        <begin position="113"/>
        <end position="139"/>
    </location>
</feature>
<name>A0ABQ6E1J0_9GAMM</name>
<evidence type="ECO:0000313" key="11">
    <source>
        <dbReference type="EMBL" id="GLS91070.1"/>
    </source>
</evidence>
<evidence type="ECO:0000256" key="5">
    <source>
        <dbReference type="ARBA" id="ARBA00022927"/>
    </source>
</evidence>
<keyword evidence="12" id="KW-1185">Reference proteome</keyword>
<feature type="transmembrane region" description="Helical" evidence="9">
    <location>
        <begin position="159"/>
        <end position="182"/>
    </location>
</feature>
<evidence type="ECO:0000256" key="9">
    <source>
        <dbReference type="SAM" id="Phobius"/>
    </source>
</evidence>
<comment type="subcellular location">
    <subcellularLocation>
        <location evidence="1">Cell membrane</location>
        <topology evidence="1">Multi-pass membrane protein</topology>
    </subcellularLocation>
    <subcellularLocation>
        <location evidence="8">Membrane</location>
        <topology evidence="8">Multi-pass membrane protein</topology>
    </subcellularLocation>
</comment>
<keyword evidence="6 9" id="KW-1133">Transmembrane helix</keyword>
<protein>
    <submittedName>
        <fullName evidence="11">Biopolymer transporter ExbB</fullName>
    </submittedName>
</protein>
<dbReference type="RefSeq" id="WP_284204191.1">
    <property type="nucleotide sequence ID" value="NZ_BSPQ01000009.1"/>
</dbReference>
<organism evidence="11 12">
    <name type="scientific">Psychromonas marina</name>
    <dbReference type="NCBI Taxonomy" id="88364"/>
    <lineage>
        <taxon>Bacteria</taxon>
        <taxon>Pseudomonadati</taxon>
        <taxon>Pseudomonadota</taxon>
        <taxon>Gammaproteobacteria</taxon>
        <taxon>Alteromonadales</taxon>
        <taxon>Psychromonadaceae</taxon>
        <taxon>Psychromonas</taxon>
    </lineage>
</organism>
<evidence type="ECO:0000256" key="3">
    <source>
        <dbReference type="ARBA" id="ARBA00022475"/>
    </source>
</evidence>
<sequence>MQIITAIQSQLGVMTWPLSIMSVITLMIILERTLFLSLNSRTKSRALLVKLRALNLSDGKLVESFIAEHLQGKSTFSQGFEMLLLHRNFCKSLREETVNIWLQKKRHSYTSGLRILAIIGVIAPLVGLLGTVIGLIDMFKNLAATQGGIEPALLADGLGLAMSTTAAGLIIALPAITGAQLLNMWADSRLATIENGLNHCNLLIEGVCLKTSKCKKTTATECYPVQEYA</sequence>
<accession>A0ABQ6E1J0</accession>
<dbReference type="PANTHER" id="PTHR30625:SF15">
    <property type="entry name" value="BIOPOLYMER TRANSPORT PROTEIN EXBB"/>
    <property type="match status" value="1"/>
</dbReference>
<evidence type="ECO:0000256" key="2">
    <source>
        <dbReference type="ARBA" id="ARBA00022448"/>
    </source>
</evidence>
<comment type="caution">
    <text evidence="11">The sequence shown here is derived from an EMBL/GenBank/DDBJ whole genome shotgun (WGS) entry which is preliminary data.</text>
</comment>
<keyword evidence="7 9" id="KW-0472">Membrane</keyword>
<keyword evidence="5 8" id="KW-0653">Protein transport</keyword>
<feature type="transmembrane region" description="Helical" evidence="9">
    <location>
        <begin position="16"/>
        <end position="35"/>
    </location>
</feature>
<feature type="domain" description="MotA/TolQ/ExbB proton channel" evidence="10">
    <location>
        <begin position="90"/>
        <end position="194"/>
    </location>
</feature>
<evidence type="ECO:0000256" key="4">
    <source>
        <dbReference type="ARBA" id="ARBA00022692"/>
    </source>
</evidence>
<dbReference type="InterPro" id="IPR050790">
    <property type="entry name" value="ExbB/TolQ_transport"/>
</dbReference>
<evidence type="ECO:0000256" key="6">
    <source>
        <dbReference type="ARBA" id="ARBA00022989"/>
    </source>
</evidence>
<evidence type="ECO:0000256" key="8">
    <source>
        <dbReference type="RuleBase" id="RU004057"/>
    </source>
</evidence>
<keyword evidence="3" id="KW-1003">Cell membrane</keyword>
<gene>
    <name evidence="11" type="ORF">GCM10007916_21380</name>
</gene>
<dbReference type="EMBL" id="BSPQ01000009">
    <property type="protein sequence ID" value="GLS91070.1"/>
    <property type="molecule type" value="Genomic_DNA"/>
</dbReference>
<reference evidence="12" key="1">
    <citation type="journal article" date="2019" name="Int. J. Syst. Evol. Microbiol.">
        <title>The Global Catalogue of Microorganisms (GCM) 10K type strain sequencing project: providing services to taxonomists for standard genome sequencing and annotation.</title>
        <authorList>
            <consortium name="The Broad Institute Genomics Platform"/>
            <consortium name="The Broad Institute Genome Sequencing Center for Infectious Disease"/>
            <person name="Wu L."/>
            <person name="Ma J."/>
        </authorList>
    </citation>
    <scope>NUCLEOTIDE SEQUENCE [LARGE SCALE GENOMIC DNA]</scope>
    <source>
        <strain evidence="12">NBRC 103166</strain>
    </source>
</reference>